<evidence type="ECO:0000256" key="5">
    <source>
        <dbReference type="ARBA" id="ARBA00023315"/>
    </source>
</evidence>
<keyword evidence="6" id="KW-0961">Cell wall biogenesis/degradation</keyword>
<dbReference type="Proteomes" id="UP000184396">
    <property type="component" value="Unassembled WGS sequence"/>
</dbReference>
<evidence type="ECO:0000256" key="1">
    <source>
        <dbReference type="ARBA" id="ARBA00009943"/>
    </source>
</evidence>
<dbReference type="GO" id="GO:0016755">
    <property type="term" value="F:aminoacyltransferase activity"/>
    <property type="evidence" value="ECO:0007669"/>
    <property type="project" value="InterPro"/>
</dbReference>
<dbReference type="InterPro" id="IPR003447">
    <property type="entry name" value="FEMABX"/>
</dbReference>
<evidence type="ECO:0000256" key="6">
    <source>
        <dbReference type="ARBA" id="ARBA00023316"/>
    </source>
</evidence>
<evidence type="ECO:0000313" key="8">
    <source>
        <dbReference type="Proteomes" id="UP000184396"/>
    </source>
</evidence>
<evidence type="ECO:0000313" key="7">
    <source>
        <dbReference type="EMBL" id="SHI48648.1"/>
    </source>
</evidence>
<reference evidence="7 8" key="1">
    <citation type="submission" date="2016-11" db="EMBL/GenBank/DDBJ databases">
        <authorList>
            <person name="Jaros S."/>
            <person name="Januszkiewicz K."/>
            <person name="Wedrychowicz H."/>
        </authorList>
    </citation>
    <scope>NUCLEOTIDE SEQUENCE [LARGE SCALE GENOMIC DNA]</scope>
    <source>
        <strain evidence="7 8">CGMCC 1.12213</strain>
    </source>
</reference>
<accession>A0A1M6BJ86</accession>
<keyword evidence="8" id="KW-1185">Reference proteome</keyword>
<evidence type="ECO:0000256" key="3">
    <source>
        <dbReference type="ARBA" id="ARBA00022960"/>
    </source>
</evidence>
<proteinExistence type="inferred from homology"/>
<dbReference type="AlphaFoldDB" id="A0A1M6BJ86"/>
<dbReference type="OrthoDB" id="9785911at2"/>
<comment type="similarity">
    <text evidence="1">Belongs to the FemABX family.</text>
</comment>
<dbReference type="RefSeq" id="WP_019388720.1">
    <property type="nucleotide sequence ID" value="NZ_ALIH01000018.1"/>
</dbReference>
<dbReference type="Gene3D" id="3.40.630.30">
    <property type="match status" value="2"/>
</dbReference>
<dbReference type="eggNOG" id="COG2348">
    <property type="taxonomic scope" value="Bacteria"/>
</dbReference>
<dbReference type="EMBL" id="FQYK01000002">
    <property type="protein sequence ID" value="SHI48648.1"/>
    <property type="molecule type" value="Genomic_DNA"/>
</dbReference>
<dbReference type="PANTHER" id="PTHR36174">
    <property type="entry name" value="LIPID II:GLYCINE GLYCYLTRANSFERASE"/>
    <property type="match status" value="1"/>
</dbReference>
<sequence length="357" mass="42086">MKIEIITQKQEWDDFLKSVNNYDFYHTYDYHHISKSKFDSPVLIKYTNKDTYIGLPLLIRKIPNSEYFDAVSVYGYSGHIGSKLPDNFDTTHYEEVLLDFFKTKKIVSVFMRLNPYIKFQNILFSNLGESTASETTTEFGELTYLGKIVNINLSLPLEEQRKKYSRRLKTHINKSNKLLTIKVAETKEEIEAFKALYYNNMKRINAKKHYFFSDEYFNKLISTQDFKTEILLAIENSTSKIIAAGMFIKTKKMVQYHLAGANEDYLDLNPIKFIIDKMRIKATEEGYKNFNLGGGLGANENDSLFRFKSLFSDEYHPFFVWKLVANNRVYYELCKKNEVNYMSSSFFPLYRYKEHHS</sequence>
<dbReference type="Pfam" id="PF02388">
    <property type="entry name" value="FemAB"/>
    <property type="match status" value="1"/>
</dbReference>
<organism evidence="7 8">
    <name type="scientific">Algibacter luteus</name>
    <dbReference type="NCBI Taxonomy" id="1178825"/>
    <lineage>
        <taxon>Bacteria</taxon>
        <taxon>Pseudomonadati</taxon>
        <taxon>Bacteroidota</taxon>
        <taxon>Flavobacteriia</taxon>
        <taxon>Flavobacteriales</taxon>
        <taxon>Flavobacteriaceae</taxon>
        <taxon>Algibacter</taxon>
    </lineage>
</organism>
<keyword evidence="5" id="KW-0012">Acyltransferase</keyword>
<dbReference type="PANTHER" id="PTHR36174:SF1">
    <property type="entry name" value="LIPID II:GLYCINE GLYCYLTRANSFERASE"/>
    <property type="match status" value="1"/>
</dbReference>
<dbReference type="GO" id="GO:0071555">
    <property type="term" value="P:cell wall organization"/>
    <property type="evidence" value="ECO:0007669"/>
    <property type="project" value="UniProtKB-KW"/>
</dbReference>
<keyword evidence="3" id="KW-0133">Cell shape</keyword>
<protein>
    <submittedName>
        <fullName evidence="7">FemAB family protein</fullName>
    </submittedName>
</protein>
<dbReference type="SUPFAM" id="SSF55729">
    <property type="entry name" value="Acyl-CoA N-acyltransferases (Nat)"/>
    <property type="match status" value="1"/>
</dbReference>
<dbReference type="GO" id="GO:0008360">
    <property type="term" value="P:regulation of cell shape"/>
    <property type="evidence" value="ECO:0007669"/>
    <property type="project" value="UniProtKB-KW"/>
</dbReference>
<dbReference type="PROSITE" id="PS51191">
    <property type="entry name" value="FEMABX"/>
    <property type="match status" value="1"/>
</dbReference>
<evidence type="ECO:0000256" key="2">
    <source>
        <dbReference type="ARBA" id="ARBA00022679"/>
    </source>
</evidence>
<name>A0A1M6BJ86_9FLAO</name>
<keyword evidence="2" id="KW-0808">Transferase</keyword>
<keyword evidence="4" id="KW-0573">Peptidoglycan synthesis</keyword>
<dbReference type="InterPro" id="IPR050644">
    <property type="entry name" value="PG_Glycine_Bridge_Synth"/>
</dbReference>
<gene>
    <name evidence="7" type="ORF">SAMN05216261_0753</name>
</gene>
<evidence type="ECO:0000256" key="4">
    <source>
        <dbReference type="ARBA" id="ARBA00022984"/>
    </source>
</evidence>
<dbReference type="GO" id="GO:0009252">
    <property type="term" value="P:peptidoglycan biosynthetic process"/>
    <property type="evidence" value="ECO:0007669"/>
    <property type="project" value="UniProtKB-KW"/>
</dbReference>
<dbReference type="InterPro" id="IPR016181">
    <property type="entry name" value="Acyl_CoA_acyltransferase"/>
</dbReference>
<dbReference type="STRING" id="1178825.SAMN05216261_0753"/>